<proteinExistence type="predicted"/>
<reference evidence="1" key="1">
    <citation type="submission" date="2020-08" db="EMBL/GenBank/DDBJ databases">
        <title>Ramlibacter sp. GTP1 16S ribosomal RNA gene genome sequencing and assembly.</title>
        <authorList>
            <person name="Kang M."/>
        </authorList>
    </citation>
    <scope>NUCLEOTIDE SEQUENCE</scope>
    <source>
        <strain evidence="1">GTP1</strain>
    </source>
</reference>
<dbReference type="RefSeq" id="WP_187085623.1">
    <property type="nucleotide sequence ID" value="NZ_JACORU010000022.1"/>
</dbReference>
<organism evidence="1 2">
    <name type="scientific">Ramlibacter albus</name>
    <dbReference type="NCBI Taxonomy" id="2079448"/>
    <lineage>
        <taxon>Bacteria</taxon>
        <taxon>Pseudomonadati</taxon>
        <taxon>Pseudomonadota</taxon>
        <taxon>Betaproteobacteria</taxon>
        <taxon>Burkholderiales</taxon>
        <taxon>Comamonadaceae</taxon>
        <taxon>Ramlibacter</taxon>
    </lineage>
</organism>
<dbReference type="EMBL" id="JACORU010000022">
    <property type="protein sequence ID" value="MBC5768691.1"/>
    <property type="molecule type" value="Genomic_DNA"/>
</dbReference>
<dbReference type="AlphaFoldDB" id="A0A923MEL9"/>
<sequence>MLILRTPEESSGVIDLSLRSLVQHRFAALSEDGVYDADALGALVVVEGPADLNAVSNHLGFSVLENRIDGRRFGEPGFRPSFELIEEHACCYELVFVLSDDGFGALVFIPKSIDFPADLLAMCRKYAIRSQELLP</sequence>
<dbReference type="Proteomes" id="UP000596827">
    <property type="component" value="Unassembled WGS sequence"/>
</dbReference>
<comment type="caution">
    <text evidence="1">The sequence shown here is derived from an EMBL/GenBank/DDBJ whole genome shotgun (WGS) entry which is preliminary data.</text>
</comment>
<evidence type="ECO:0000313" key="1">
    <source>
        <dbReference type="EMBL" id="MBC5768691.1"/>
    </source>
</evidence>
<accession>A0A923MEL9</accession>
<keyword evidence="2" id="KW-1185">Reference proteome</keyword>
<protein>
    <submittedName>
        <fullName evidence="1">Uncharacterized protein</fullName>
    </submittedName>
</protein>
<gene>
    <name evidence="1" type="ORF">H8R02_29790</name>
</gene>
<name>A0A923MEL9_9BURK</name>
<evidence type="ECO:0000313" key="2">
    <source>
        <dbReference type="Proteomes" id="UP000596827"/>
    </source>
</evidence>